<accession>A0ABD3AA60</accession>
<dbReference type="PANTHER" id="PTHR36747:SF1">
    <property type="entry name" value="HYDROXYPROLINE-RICH GLYCOPROTEIN FAMILY PROTEIN"/>
    <property type="match status" value="1"/>
</dbReference>
<protein>
    <submittedName>
        <fullName evidence="2">Uncharacterized protein</fullName>
    </submittedName>
</protein>
<dbReference type="PANTHER" id="PTHR36747">
    <property type="entry name" value="HYDROXYPROLINE-RICH GLYCOPROTEIN FAMILY PROTEIN"/>
    <property type="match status" value="1"/>
</dbReference>
<reference evidence="2 3" key="1">
    <citation type="submission" date="2024-11" db="EMBL/GenBank/DDBJ databases">
        <title>A near-complete genome assembly of Cinchona calisaya.</title>
        <authorList>
            <person name="Lian D.C."/>
            <person name="Zhao X.W."/>
            <person name="Wei L."/>
        </authorList>
    </citation>
    <scope>NUCLEOTIDE SEQUENCE [LARGE SCALE GENOMIC DNA]</scope>
    <source>
        <tissue evidence="2">Nenye</tissue>
    </source>
</reference>
<sequence>MEKMIETPLQSTINQIETNIVDTRTPHNLHPPINICTISQNSASKICKPTTPNRLKVPKAFKYPERYTSPTDLMMSPVSRGLLARSRKASPLLPPSKNQTNLQSSKPQEVGLFGI</sequence>
<feature type="compositionally biased region" description="Polar residues" evidence="1">
    <location>
        <begin position="96"/>
        <end position="107"/>
    </location>
</feature>
<dbReference type="Proteomes" id="UP001630127">
    <property type="component" value="Unassembled WGS sequence"/>
</dbReference>
<evidence type="ECO:0000313" key="3">
    <source>
        <dbReference type="Proteomes" id="UP001630127"/>
    </source>
</evidence>
<proteinExistence type="predicted"/>
<keyword evidence="3" id="KW-1185">Reference proteome</keyword>
<dbReference type="EMBL" id="JBJUIK010000005">
    <property type="protein sequence ID" value="KAL3526593.1"/>
    <property type="molecule type" value="Genomic_DNA"/>
</dbReference>
<evidence type="ECO:0000313" key="2">
    <source>
        <dbReference type="EMBL" id="KAL3526593.1"/>
    </source>
</evidence>
<evidence type="ECO:0000256" key="1">
    <source>
        <dbReference type="SAM" id="MobiDB-lite"/>
    </source>
</evidence>
<organism evidence="2 3">
    <name type="scientific">Cinchona calisaya</name>
    <dbReference type="NCBI Taxonomy" id="153742"/>
    <lineage>
        <taxon>Eukaryota</taxon>
        <taxon>Viridiplantae</taxon>
        <taxon>Streptophyta</taxon>
        <taxon>Embryophyta</taxon>
        <taxon>Tracheophyta</taxon>
        <taxon>Spermatophyta</taxon>
        <taxon>Magnoliopsida</taxon>
        <taxon>eudicotyledons</taxon>
        <taxon>Gunneridae</taxon>
        <taxon>Pentapetalae</taxon>
        <taxon>asterids</taxon>
        <taxon>lamiids</taxon>
        <taxon>Gentianales</taxon>
        <taxon>Rubiaceae</taxon>
        <taxon>Cinchonoideae</taxon>
        <taxon>Cinchoneae</taxon>
        <taxon>Cinchona</taxon>
    </lineage>
</organism>
<dbReference type="AlphaFoldDB" id="A0ABD3AA60"/>
<name>A0ABD3AA60_9GENT</name>
<gene>
    <name evidence="2" type="ORF">ACH5RR_011249</name>
</gene>
<comment type="caution">
    <text evidence="2">The sequence shown here is derived from an EMBL/GenBank/DDBJ whole genome shotgun (WGS) entry which is preliminary data.</text>
</comment>
<feature type="region of interest" description="Disordered" evidence="1">
    <location>
        <begin position="85"/>
        <end position="115"/>
    </location>
</feature>